<organism evidence="1 2">
    <name type="scientific">Byssothecium circinans</name>
    <dbReference type="NCBI Taxonomy" id="147558"/>
    <lineage>
        <taxon>Eukaryota</taxon>
        <taxon>Fungi</taxon>
        <taxon>Dikarya</taxon>
        <taxon>Ascomycota</taxon>
        <taxon>Pezizomycotina</taxon>
        <taxon>Dothideomycetes</taxon>
        <taxon>Pleosporomycetidae</taxon>
        <taxon>Pleosporales</taxon>
        <taxon>Massarineae</taxon>
        <taxon>Massarinaceae</taxon>
        <taxon>Byssothecium</taxon>
    </lineage>
</organism>
<accession>A0A6A5TVN5</accession>
<sequence>MTVLPRGWNIPVPANCILLALPLPSVRPYHVVRPLASHVISLFTYRSYRHQVFGGATVRRTSKFEMFISAPPPAKRRVFQQSGLPSWSDLGGGGDSSLSACGDYPRFSGRARRVIGVELRVASGGVRESTTCERSDYFFGDYTRCRALPGPDVTYDMV</sequence>
<dbReference type="Proteomes" id="UP000800035">
    <property type="component" value="Unassembled WGS sequence"/>
</dbReference>
<evidence type="ECO:0000313" key="2">
    <source>
        <dbReference type="Proteomes" id="UP000800035"/>
    </source>
</evidence>
<proteinExistence type="predicted"/>
<dbReference type="AlphaFoldDB" id="A0A6A5TVN5"/>
<keyword evidence="2" id="KW-1185">Reference proteome</keyword>
<gene>
    <name evidence="1" type="ORF">CC80DRAFT_115305</name>
</gene>
<name>A0A6A5TVN5_9PLEO</name>
<reference evidence="1" key="1">
    <citation type="journal article" date="2020" name="Stud. Mycol.">
        <title>101 Dothideomycetes genomes: a test case for predicting lifestyles and emergence of pathogens.</title>
        <authorList>
            <person name="Haridas S."/>
            <person name="Albert R."/>
            <person name="Binder M."/>
            <person name="Bloem J."/>
            <person name="Labutti K."/>
            <person name="Salamov A."/>
            <person name="Andreopoulos B."/>
            <person name="Baker S."/>
            <person name="Barry K."/>
            <person name="Bills G."/>
            <person name="Bluhm B."/>
            <person name="Cannon C."/>
            <person name="Castanera R."/>
            <person name="Culley D."/>
            <person name="Daum C."/>
            <person name="Ezra D."/>
            <person name="Gonzalez J."/>
            <person name="Henrissat B."/>
            <person name="Kuo A."/>
            <person name="Liang C."/>
            <person name="Lipzen A."/>
            <person name="Lutzoni F."/>
            <person name="Magnuson J."/>
            <person name="Mondo S."/>
            <person name="Nolan M."/>
            <person name="Ohm R."/>
            <person name="Pangilinan J."/>
            <person name="Park H.-J."/>
            <person name="Ramirez L."/>
            <person name="Alfaro M."/>
            <person name="Sun H."/>
            <person name="Tritt A."/>
            <person name="Yoshinaga Y."/>
            <person name="Zwiers L.-H."/>
            <person name="Turgeon B."/>
            <person name="Goodwin S."/>
            <person name="Spatafora J."/>
            <person name="Crous P."/>
            <person name="Grigoriev I."/>
        </authorList>
    </citation>
    <scope>NUCLEOTIDE SEQUENCE</scope>
    <source>
        <strain evidence="1">CBS 675.92</strain>
    </source>
</reference>
<protein>
    <submittedName>
        <fullName evidence="1">Uncharacterized protein</fullName>
    </submittedName>
</protein>
<dbReference type="EMBL" id="ML976997">
    <property type="protein sequence ID" value="KAF1954756.1"/>
    <property type="molecule type" value="Genomic_DNA"/>
</dbReference>
<evidence type="ECO:0000313" key="1">
    <source>
        <dbReference type="EMBL" id="KAF1954756.1"/>
    </source>
</evidence>